<dbReference type="RefSeq" id="WP_044049491.1">
    <property type="nucleotide sequence ID" value="NZ_CP003984.1"/>
</dbReference>
<dbReference type="EMBL" id="CP003984">
    <property type="protein sequence ID" value="AII86662.1"/>
    <property type="molecule type" value="Genomic_DNA"/>
</dbReference>
<dbReference type="GO" id="GO:0003700">
    <property type="term" value="F:DNA-binding transcription factor activity"/>
    <property type="evidence" value="ECO:0007669"/>
    <property type="project" value="InterPro"/>
</dbReference>
<dbReference type="GO" id="GO:0003677">
    <property type="term" value="F:DNA binding"/>
    <property type="evidence" value="ECO:0007669"/>
    <property type="project" value="UniProtKB-KW"/>
</dbReference>
<keyword evidence="6" id="KW-1185">Reference proteome</keyword>
<dbReference type="SMART" id="SM00345">
    <property type="entry name" value="HTH_GNTR"/>
    <property type="match status" value="1"/>
</dbReference>
<evidence type="ECO:0000256" key="3">
    <source>
        <dbReference type="ARBA" id="ARBA00023163"/>
    </source>
</evidence>
<keyword evidence="2" id="KW-0238">DNA-binding</keyword>
<dbReference type="SMART" id="SM00895">
    <property type="entry name" value="FCD"/>
    <property type="match status" value="1"/>
</dbReference>
<proteinExistence type="predicted"/>
<sequence length="262" mass="29759">MESIDTELAARIRNDIVLGNYGEEERISEARLCDTHKVSRTPVRLALRMLEHEGLIRRSEGRGYFVNAPNVNDVLQAVQVRGHLESLAARLMAQSPDRLSTLPILEAAIEEIDRLILVGKMDHASIRLIQKQNAVFHKTILECCGNDFIGFTCSRISHMPMLEVGAMVFDRQVLSTKEGKERSNFRLKLGNSQHKVIFEAIQKGDAVRAEGVMREHSNTMIEYIQVFEKRTKEELTIKDLIDYSGLSVMRKEHDTTGKEKSL</sequence>
<dbReference type="Gene3D" id="1.10.10.10">
    <property type="entry name" value="Winged helix-like DNA-binding domain superfamily/Winged helix DNA-binding domain"/>
    <property type="match status" value="1"/>
</dbReference>
<dbReference type="InterPro" id="IPR000524">
    <property type="entry name" value="Tscrpt_reg_HTH_GntR"/>
</dbReference>
<accession>A0AAN0VI06</accession>
<keyword evidence="1" id="KW-0805">Transcription regulation</keyword>
<dbReference type="PANTHER" id="PTHR43537">
    <property type="entry name" value="TRANSCRIPTIONAL REGULATOR, GNTR FAMILY"/>
    <property type="match status" value="1"/>
</dbReference>
<dbReference type="PROSITE" id="PS50949">
    <property type="entry name" value="HTH_GNTR"/>
    <property type="match status" value="1"/>
</dbReference>
<dbReference type="KEGG" id="ptp:RCA23_c11120"/>
<evidence type="ECO:0000256" key="2">
    <source>
        <dbReference type="ARBA" id="ARBA00023125"/>
    </source>
</evidence>
<dbReference type="CDD" id="cd07377">
    <property type="entry name" value="WHTH_GntR"/>
    <property type="match status" value="1"/>
</dbReference>
<dbReference type="InterPro" id="IPR036388">
    <property type="entry name" value="WH-like_DNA-bd_sf"/>
</dbReference>
<dbReference type="InterPro" id="IPR011711">
    <property type="entry name" value="GntR_C"/>
</dbReference>
<dbReference type="AlphaFoldDB" id="A0AAN0VI06"/>
<dbReference type="Pfam" id="PF07729">
    <property type="entry name" value="FCD"/>
    <property type="match status" value="1"/>
</dbReference>
<dbReference type="Pfam" id="PF00392">
    <property type="entry name" value="GntR"/>
    <property type="match status" value="1"/>
</dbReference>
<evidence type="ECO:0000313" key="6">
    <source>
        <dbReference type="Proteomes" id="UP000028680"/>
    </source>
</evidence>
<evidence type="ECO:0000313" key="5">
    <source>
        <dbReference type="EMBL" id="AII86662.1"/>
    </source>
</evidence>
<feature type="domain" description="HTH gntR-type" evidence="4">
    <location>
        <begin position="2"/>
        <end position="69"/>
    </location>
</feature>
<keyword evidence="3" id="KW-0804">Transcription</keyword>
<evidence type="ECO:0000256" key="1">
    <source>
        <dbReference type="ARBA" id="ARBA00023015"/>
    </source>
</evidence>
<organism evidence="5 6">
    <name type="scientific">Planktomarina temperata RCA23</name>
    <dbReference type="NCBI Taxonomy" id="666509"/>
    <lineage>
        <taxon>Bacteria</taxon>
        <taxon>Pseudomonadati</taxon>
        <taxon>Pseudomonadota</taxon>
        <taxon>Alphaproteobacteria</taxon>
        <taxon>Rhodobacterales</taxon>
        <taxon>Paracoccaceae</taxon>
        <taxon>Planktomarina</taxon>
    </lineage>
</organism>
<reference evidence="5 6" key="1">
    <citation type="journal article" date="2014" name="ISME J.">
        <title>Adaptation of an abundant Roseobacter RCA organism to pelagic systems revealed by genomic and transcriptomic analyses.</title>
        <authorList>
            <person name="Voget S."/>
            <person name="Wemheuer B."/>
            <person name="Brinkhoff T."/>
            <person name="Vollmers J."/>
            <person name="Dietrich S."/>
            <person name="Giebel H.A."/>
            <person name="Beardsley C."/>
            <person name="Sardemann C."/>
            <person name="Bakenhus I."/>
            <person name="Billerbeck S."/>
            <person name="Daniel R."/>
            <person name="Simon M."/>
        </authorList>
    </citation>
    <scope>NUCLEOTIDE SEQUENCE [LARGE SCALE GENOMIC DNA]</scope>
    <source>
        <strain evidence="5 6">RCA23</strain>
    </source>
</reference>
<gene>
    <name evidence="5" type="ORF">RCA23_c11120</name>
</gene>
<name>A0AAN0VI06_9RHOB</name>
<dbReference type="InterPro" id="IPR036390">
    <property type="entry name" value="WH_DNA-bd_sf"/>
</dbReference>
<dbReference type="Gene3D" id="1.20.120.530">
    <property type="entry name" value="GntR ligand-binding domain-like"/>
    <property type="match status" value="1"/>
</dbReference>
<dbReference type="SUPFAM" id="SSF46785">
    <property type="entry name" value="Winged helix' DNA-binding domain"/>
    <property type="match status" value="1"/>
</dbReference>
<dbReference type="Proteomes" id="UP000028680">
    <property type="component" value="Chromosome"/>
</dbReference>
<dbReference type="InterPro" id="IPR008920">
    <property type="entry name" value="TF_FadR/GntR_C"/>
</dbReference>
<protein>
    <submittedName>
        <fullName evidence="5">Transcriptional regulator, GntR family</fullName>
    </submittedName>
</protein>
<dbReference type="SUPFAM" id="SSF48008">
    <property type="entry name" value="GntR ligand-binding domain-like"/>
    <property type="match status" value="1"/>
</dbReference>
<dbReference type="PANTHER" id="PTHR43537:SF51">
    <property type="entry name" value="HTH-TYPE TRANSCRIPTIONAL REGULATOR LGOR-RELATED"/>
    <property type="match status" value="1"/>
</dbReference>
<evidence type="ECO:0000259" key="4">
    <source>
        <dbReference type="PROSITE" id="PS50949"/>
    </source>
</evidence>